<feature type="compositionally biased region" description="Low complexity" evidence="1">
    <location>
        <begin position="313"/>
        <end position="333"/>
    </location>
</feature>
<feature type="compositionally biased region" description="Basic and acidic residues" evidence="1">
    <location>
        <begin position="67"/>
        <end position="79"/>
    </location>
</feature>
<dbReference type="Proteomes" id="UP000007151">
    <property type="component" value="Unassembled WGS sequence"/>
</dbReference>
<proteinExistence type="predicted"/>
<accession>A0A212F3H5</accession>
<evidence type="ECO:0000256" key="1">
    <source>
        <dbReference type="SAM" id="MobiDB-lite"/>
    </source>
</evidence>
<feature type="compositionally biased region" description="Basic and acidic residues" evidence="1">
    <location>
        <begin position="105"/>
        <end position="118"/>
    </location>
</feature>
<protein>
    <submittedName>
        <fullName evidence="2">Uncharacterized protein</fullName>
    </submittedName>
</protein>
<feature type="region of interest" description="Disordered" evidence="1">
    <location>
        <begin position="404"/>
        <end position="423"/>
    </location>
</feature>
<keyword evidence="3" id="KW-1185">Reference proteome</keyword>
<feature type="region of interest" description="Disordered" evidence="1">
    <location>
        <begin position="1"/>
        <end position="118"/>
    </location>
</feature>
<comment type="caution">
    <text evidence="2">The sequence shown here is derived from an EMBL/GenBank/DDBJ whole genome shotgun (WGS) entry which is preliminary data.</text>
</comment>
<feature type="compositionally biased region" description="Polar residues" evidence="1">
    <location>
        <begin position="41"/>
        <end position="50"/>
    </location>
</feature>
<feature type="compositionally biased region" description="Basic and acidic residues" evidence="1">
    <location>
        <begin position="12"/>
        <end position="34"/>
    </location>
</feature>
<dbReference type="KEGG" id="dpl:KGM_208545"/>
<feature type="compositionally biased region" description="Basic and acidic residues" evidence="1">
    <location>
        <begin position="250"/>
        <end position="260"/>
    </location>
</feature>
<feature type="compositionally biased region" description="Polar residues" evidence="1">
    <location>
        <begin position="412"/>
        <end position="423"/>
    </location>
</feature>
<feature type="compositionally biased region" description="Basic and acidic residues" evidence="1">
    <location>
        <begin position="338"/>
        <end position="357"/>
    </location>
</feature>
<organism evidence="2 3">
    <name type="scientific">Danaus plexippus plexippus</name>
    <dbReference type="NCBI Taxonomy" id="278856"/>
    <lineage>
        <taxon>Eukaryota</taxon>
        <taxon>Metazoa</taxon>
        <taxon>Ecdysozoa</taxon>
        <taxon>Arthropoda</taxon>
        <taxon>Hexapoda</taxon>
        <taxon>Insecta</taxon>
        <taxon>Pterygota</taxon>
        <taxon>Neoptera</taxon>
        <taxon>Endopterygota</taxon>
        <taxon>Lepidoptera</taxon>
        <taxon>Glossata</taxon>
        <taxon>Ditrysia</taxon>
        <taxon>Papilionoidea</taxon>
        <taxon>Nymphalidae</taxon>
        <taxon>Danainae</taxon>
        <taxon>Danaini</taxon>
        <taxon>Danaina</taxon>
        <taxon>Danaus</taxon>
        <taxon>Danaus</taxon>
    </lineage>
</organism>
<dbReference type="AlphaFoldDB" id="A0A212F3H5"/>
<gene>
    <name evidence="2" type="ORF">KGM_208545</name>
</gene>
<dbReference type="STRING" id="278856.A0A212F3H5"/>
<evidence type="ECO:0000313" key="3">
    <source>
        <dbReference type="Proteomes" id="UP000007151"/>
    </source>
</evidence>
<reference evidence="2 3" key="1">
    <citation type="journal article" date="2011" name="Cell">
        <title>The monarch butterfly genome yields insights into long-distance migration.</title>
        <authorList>
            <person name="Zhan S."/>
            <person name="Merlin C."/>
            <person name="Boore J.L."/>
            <person name="Reppert S.M."/>
        </authorList>
    </citation>
    <scope>NUCLEOTIDE SEQUENCE [LARGE SCALE GENOMIC DNA]</scope>
    <source>
        <strain evidence="2">F-2</strain>
    </source>
</reference>
<dbReference type="InParanoid" id="A0A212F3H5"/>
<name>A0A212F3H5_DANPL</name>
<evidence type="ECO:0000313" key="2">
    <source>
        <dbReference type="EMBL" id="OWR48289.1"/>
    </source>
</evidence>
<sequence length="423" mass="45818">MADLKAAETTPDSEKNDIAEEVKSDTEAKEEKTPDTPVTEPMTNGSSTPETPKEEALVTDEPIIDNKLVESTESPKVDVEPEQLPVNGLSLEEPKVDSTEPAECETSKPEEKPVEKPEIVPATEITVKKEVCVEQMPLIEPTPPPLPANPPPSSVVSFAATTMAPELTDASLANTAEITANTAPIETPQAEPETVVEPAITSDGQDTEPKAEEVDSEPVETTASDTTDVPQAKEESTESESQEVVVVTKDTVDDTMKEVPDTSEAQDDPPVETLEVKSPEIVVDEVESEREVNEVENNDADEQISEEKAENAPVSYESPESEIPSPEIEVTETNVDSQHSDTKDAQHEDMTKDKTEIETVECNGTHADVMMNGDKDIEEHPRHEAQQDPIVATDKIAELIPEMPTVPELNTDLETSTDVAVAN</sequence>
<feature type="compositionally biased region" description="Polar residues" evidence="1">
    <location>
        <begin position="219"/>
        <end position="229"/>
    </location>
</feature>
<feature type="compositionally biased region" description="Polar residues" evidence="1">
    <location>
        <begin position="174"/>
        <end position="184"/>
    </location>
</feature>
<feature type="compositionally biased region" description="Acidic residues" evidence="1">
    <location>
        <begin position="282"/>
        <end position="304"/>
    </location>
</feature>
<dbReference type="EMBL" id="AGBW02010564">
    <property type="protein sequence ID" value="OWR48289.1"/>
    <property type="molecule type" value="Genomic_DNA"/>
</dbReference>
<feature type="region of interest" description="Disordered" evidence="1">
    <location>
        <begin position="174"/>
        <end position="368"/>
    </location>
</feature>